<dbReference type="Proteomes" id="UP000059188">
    <property type="component" value="Unassembled WGS sequence"/>
</dbReference>
<evidence type="ECO:0000313" key="4">
    <source>
        <dbReference type="Proteomes" id="UP000059188"/>
    </source>
</evidence>
<dbReference type="STRING" id="1108050.A0A0B7FTK3"/>
<gene>
    <name evidence="3" type="ORF">RSOLAG1IB_09437</name>
</gene>
<accession>A0A0B7FTK3</accession>
<evidence type="ECO:0000256" key="1">
    <source>
        <dbReference type="SAM" id="MobiDB-lite"/>
    </source>
</evidence>
<keyword evidence="2" id="KW-0812">Transmembrane</keyword>
<reference evidence="3 4" key="1">
    <citation type="submission" date="2014-11" db="EMBL/GenBank/DDBJ databases">
        <authorList>
            <person name="Wibberg Daniel"/>
        </authorList>
    </citation>
    <scope>NUCLEOTIDE SEQUENCE [LARGE SCALE GENOMIC DNA]</scope>
    <source>
        <strain evidence="3">Rhizoctonia solani AG1-IB 7/3/14</strain>
    </source>
</reference>
<keyword evidence="2" id="KW-1133">Transmembrane helix</keyword>
<feature type="region of interest" description="Disordered" evidence="1">
    <location>
        <begin position="110"/>
        <end position="151"/>
    </location>
</feature>
<keyword evidence="2" id="KW-0472">Membrane</keyword>
<feature type="compositionally biased region" description="Polar residues" evidence="1">
    <location>
        <begin position="124"/>
        <end position="136"/>
    </location>
</feature>
<feature type="transmembrane region" description="Helical" evidence="2">
    <location>
        <begin position="45"/>
        <end position="71"/>
    </location>
</feature>
<sequence length="256" mass="27719">MLFRQDNLPDGEHTLVVTNSGNASLAIISALPVIWSKDPGHAHGIHGGIIAAIVVGLSIGIAMLVFLWLWFTRRKYTYQGVHMEDYAGTPVAYMPAYESTPFVFPIASPGRQAGAHSPRKCANEQYQGTGHSAQYHSSNTSPSSGSGGHWGYSPVASPASPNFNREASGFRPYSHDALPVVYGHIRPSGQGRKPTVPVSLSQIRPAGAPNLLRDSGANSTLLPPSYKAAIISHSRDRGLYNFVQLNIISFFVRRFH</sequence>
<evidence type="ECO:0000256" key="2">
    <source>
        <dbReference type="SAM" id="Phobius"/>
    </source>
</evidence>
<dbReference type="AlphaFoldDB" id="A0A0B7FTK3"/>
<keyword evidence="4" id="KW-1185">Reference proteome</keyword>
<organism evidence="3 4">
    <name type="scientific">Thanatephorus cucumeris (strain AG1-IB / isolate 7/3/14)</name>
    <name type="common">Lettuce bottom rot fungus</name>
    <name type="synonym">Rhizoctonia solani</name>
    <dbReference type="NCBI Taxonomy" id="1108050"/>
    <lineage>
        <taxon>Eukaryota</taxon>
        <taxon>Fungi</taxon>
        <taxon>Dikarya</taxon>
        <taxon>Basidiomycota</taxon>
        <taxon>Agaricomycotina</taxon>
        <taxon>Agaricomycetes</taxon>
        <taxon>Cantharellales</taxon>
        <taxon>Ceratobasidiaceae</taxon>
        <taxon>Rhizoctonia</taxon>
        <taxon>Rhizoctonia solani AG-1</taxon>
    </lineage>
</organism>
<protein>
    <submittedName>
        <fullName evidence="3">Uncharacterized protein</fullName>
    </submittedName>
</protein>
<dbReference type="EMBL" id="LN679143">
    <property type="protein sequence ID" value="CEL60199.1"/>
    <property type="molecule type" value="Genomic_DNA"/>
</dbReference>
<evidence type="ECO:0000313" key="3">
    <source>
        <dbReference type="EMBL" id="CEL60199.1"/>
    </source>
</evidence>
<name>A0A0B7FTK3_THACB</name>
<proteinExistence type="predicted"/>